<keyword evidence="2" id="KW-1185">Reference proteome</keyword>
<dbReference type="Proteomes" id="UP000238493">
    <property type="component" value="Unassembled WGS sequence"/>
</dbReference>
<proteinExistence type="predicted"/>
<sequence length="103" mass="10996">MADTKFTPGPWDLLAGCYTPENGYFWMVQVADRTTAYAFEEANAHLTAAGPDLYEALQGAIGALEYSVDCARDDGNNSDIDFAQSKLDAAMSALAKARGEAHG</sequence>
<dbReference type="AlphaFoldDB" id="A0A2S7IUI4"/>
<gene>
    <name evidence="1" type="ORF">C3731_20510</name>
</gene>
<accession>A0A2S7IUI4</accession>
<dbReference type="OrthoDB" id="7226352at2"/>
<evidence type="ECO:0000313" key="2">
    <source>
        <dbReference type="Proteomes" id="UP000238493"/>
    </source>
</evidence>
<protein>
    <submittedName>
        <fullName evidence="1">Uncharacterized protein</fullName>
    </submittedName>
</protein>
<dbReference type="RefSeq" id="WP_104757453.1">
    <property type="nucleotide sequence ID" value="NZ_PTRC01000051.1"/>
</dbReference>
<organism evidence="1 2">
    <name type="scientific">Brucella oryzae</name>
    <dbReference type="NCBI Taxonomy" id="335286"/>
    <lineage>
        <taxon>Bacteria</taxon>
        <taxon>Pseudomonadati</taxon>
        <taxon>Pseudomonadota</taxon>
        <taxon>Alphaproteobacteria</taxon>
        <taxon>Hyphomicrobiales</taxon>
        <taxon>Brucellaceae</taxon>
        <taxon>Brucella/Ochrobactrum group</taxon>
        <taxon>Brucella</taxon>
    </lineage>
</organism>
<evidence type="ECO:0000313" key="1">
    <source>
        <dbReference type="EMBL" id="PQA71675.1"/>
    </source>
</evidence>
<dbReference type="EMBL" id="PTRC01000051">
    <property type="protein sequence ID" value="PQA71675.1"/>
    <property type="molecule type" value="Genomic_DNA"/>
</dbReference>
<reference evidence="1 2" key="1">
    <citation type="submission" date="2018-02" db="EMBL/GenBank/DDBJ databases">
        <title>Draft genome sequence of Ochrobactrum oryzae found in Brazil.</title>
        <authorList>
            <person name="Cerdeira L."/>
            <person name="Andrade F."/>
            <person name="Zacariotto T."/>
            <person name="Barbosa B."/>
            <person name="Santos S."/>
            <person name="Cassetari V."/>
            <person name="Lincopan N."/>
        </authorList>
    </citation>
    <scope>NUCLEOTIDE SEQUENCE [LARGE SCALE GENOMIC DNA]</scope>
    <source>
        <strain evidence="1 2">OA447</strain>
    </source>
</reference>
<comment type="caution">
    <text evidence="1">The sequence shown here is derived from an EMBL/GenBank/DDBJ whole genome shotgun (WGS) entry which is preliminary data.</text>
</comment>
<name>A0A2S7IUI4_9HYPH</name>